<evidence type="ECO:0000313" key="1">
    <source>
        <dbReference type="EMBL" id="TXG47881.1"/>
    </source>
</evidence>
<comment type="caution">
    <text evidence="1">The sequence shown here is derived from an EMBL/GenBank/DDBJ whole genome shotgun (WGS) entry which is preliminary data.</text>
</comment>
<dbReference type="AlphaFoldDB" id="A0A5C7GSZ3"/>
<accession>A0A5C7GSZ3</accession>
<proteinExistence type="predicted"/>
<protein>
    <submittedName>
        <fullName evidence="1">Uncharacterized protein</fullName>
    </submittedName>
</protein>
<name>A0A5C7GSZ3_9ROSI</name>
<sequence length="103" mass="11514">MLEVCCRKWGYKGGQSTGQRQAHVIGIYEEDNMETIEKLKSLLGTLEKSNNDTCSLVKSGKVSNSIGLNVSDKCNVDSWVIDSIATDQMTYSPHIFFDLYTMP</sequence>
<reference evidence="2" key="1">
    <citation type="journal article" date="2019" name="Gigascience">
        <title>De novo genome assembly of the endangered Acer yangbiense, a plant species with extremely small populations endemic to Yunnan Province, China.</title>
        <authorList>
            <person name="Yang J."/>
            <person name="Wariss H.M."/>
            <person name="Tao L."/>
            <person name="Zhang R."/>
            <person name="Yun Q."/>
            <person name="Hollingsworth P."/>
            <person name="Dao Z."/>
            <person name="Luo G."/>
            <person name="Guo H."/>
            <person name="Ma Y."/>
            <person name="Sun W."/>
        </authorList>
    </citation>
    <scope>NUCLEOTIDE SEQUENCE [LARGE SCALE GENOMIC DNA]</scope>
    <source>
        <strain evidence="2">cv. Malutang</strain>
    </source>
</reference>
<evidence type="ECO:0000313" key="2">
    <source>
        <dbReference type="Proteomes" id="UP000323000"/>
    </source>
</evidence>
<dbReference type="Proteomes" id="UP000323000">
    <property type="component" value="Chromosome 13"/>
</dbReference>
<gene>
    <name evidence="1" type="ORF">EZV62_027175</name>
</gene>
<dbReference type="EMBL" id="VAHF01000013">
    <property type="protein sequence ID" value="TXG47881.1"/>
    <property type="molecule type" value="Genomic_DNA"/>
</dbReference>
<organism evidence="1 2">
    <name type="scientific">Acer yangbiense</name>
    <dbReference type="NCBI Taxonomy" id="1000413"/>
    <lineage>
        <taxon>Eukaryota</taxon>
        <taxon>Viridiplantae</taxon>
        <taxon>Streptophyta</taxon>
        <taxon>Embryophyta</taxon>
        <taxon>Tracheophyta</taxon>
        <taxon>Spermatophyta</taxon>
        <taxon>Magnoliopsida</taxon>
        <taxon>eudicotyledons</taxon>
        <taxon>Gunneridae</taxon>
        <taxon>Pentapetalae</taxon>
        <taxon>rosids</taxon>
        <taxon>malvids</taxon>
        <taxon>Sapindales</taxon>
        <taxon>Sapindaceae</taxon>
        <taxon>Hippocastanoideae</taxon>
        <taxon>Acereae</taxon>
        <taxon>Acer</taxon>
    </lineage>
</organism>
<keyword evidence="2" id="KW-1185">Reference proteome</keyword>